<evidence type="ECO:0000259" key="4">
    <source>
        <dbReference type="PROSITE" id="PS50968"/>
    </source>
</evidence>
<dbReference type="PROSITE" id="PS51826">
    <property type="entry name" value="PSBD"/>
    <property type="match status" value="1"/>
</dbReference>
<feature type="domain" description="Peripheral subunit-binding (PSBD)" evidence="5">
    <location>
        <begin position="177"/>
        <end position="217"/>
    </location>
</feature>
<dbReference type="Gene3D" id="2.40.50.100">
    <property type="match status" value="1"/>
</dbReference>
<feature type="region of interest" description="Disordered" evidence="3">
    <location>
        <begin position="29"/>
        <end position="48"/>
    </location>
</feature>
<reference evidence="6" key="1">
    <citation type="journal article" date="2020" name="Stud. Mycol.">
        <title>101 Dothideomycetes genomes: a test case for predicting lifestyles and emergence of pathogens.</title>
        <authorList>
            <person name="Haridas S."/>
            <person name="Albert R."/>
            <person name="Binder M."/>
            <person name="Bloem J."/>
            <person name="Labutti K."/>
            <person name="Salamov A."/>
            <person name="Andreopoulos B."/>
            <person name="Baker S."/>
            <person name="Barry K."/>
            <person name="Bills G."/>
            <person name="Bluhm B."/>
            <person name="Cannon C."/>
            <person name="Castanera R."/>
            <person name="Culley D."/>
            <person name="Daum C."/>
            <person name="Ezra D."/>
            <person name="Gonzalez J."/>
            <person name="Henrissat B."/>
            <person name="Kuo A."/>
            <person name="Liang C."/>
            <person name="Lipzen A."/>
            <person name="Lutzoni F."/>
            <person name="Magnuson J."/>
            <person name="Mondo S."/>
            <person name="Nolan M."/>
            <person name="Ohm R."/>
            <person name="Pangilinan J."/>
            <person name="Park H.-J."/>
            <person name="Ramirez L."/>
            <person name="Alfaro M."/>
            <person name="Sun H."/>
            <person name="Tritt A."/>
            <person name="Yoshinaga Y."/>
            <person name="Zwiers L.-H."/>
            <person name="Turgeon B."/>
            <person name="Goodwin S."/>
            <person name="Spatafora J."/>
            <person name="Crous P."/>
            <person name="Grigoriev I."/>
        </authorList>
    </citation>
    <scope>NUCLEOTIDE SEQUENCE</scope>
    <source>
        <strain evidence="6">CBS 480.64</strain>
    </source>
</reference>
<sequence>MATLRCARLTAHRVACPFKRHGLRRAFGSSGRDDGAHNLPMPALSPTMTEGNISRWQVKEGDSYSAGDVLLEIETDKATMDVEAQDDGIIMKVVKGDGSKGVKVGQRIAVFADPGDDVSQLEIPPDDSAQASKPTKDAEPKKARSEPSAKPESKAEGISKPTTQSKDKPAPGSYRRPLYPSVEHLLNVNGLSEADAEGMKATGPGGRLLKGDVLAHIGKIEQSKPTESAIRLEKLSHLDLSNIKRAPPKQTKPAESKLPESKQEPPKIMNFAIPISFTAVAQTQKRVKDTLGITLPLSVFVARATELANEDLPRSRHSPPTADELFDSVIGLDKLPKPTQGHFMPVVTAPIPASKAPPGKKVDIIDILTSAPKQQHKPQPALVTSPDENVFSVSAPAADKHSARVFLERLKLTLEQEPGRLII</sequence>
<dbReference type="CDD" id="cd06849">
    <property type="entry name" value="lipoyl_domain"/>
    <property type="match status" value="1"/>
</dbReference>
<dbReference type="Gene3D" id="4.10.320.10">
    <property type="entry name" value="E3-binding domain"/>
    <property type="match status" value="1"/>
</dbReference>
<dbReference type="InterPro" id="IPR000089">
    <property type="entry name" value="Biotin_lipoyl"/>
</dbReference>
<dbReference type="GO" id="GO:0004742">
    <property type="term" value="F:dihydrolipoyllysine-residue acetyltransferase activity"/>
    <property type="evidence" value="ECO:0007669"/>
    <property type="project" value="TreeGrafter"/>
</dbReference>
<feature type="compositionally biased region" description="Basic and acidic residues" evidence="3">
    <location>
        <begin position="252"/>
        <end position="264"/>
    </location>
</feature>
<dbReference type="SUPFAM" id="SSF51230">
    <property type="entry name" value="Single hybrid motif"/>
    <property type="match status" value="1"/>
</dbReference>
<dbReference type="InterPro" id="IPR045257">
    <property type="entry name" value="E2/Pdx1"/>
</dbReference>
<dbReference type="PANTHER" id="PTHR23151:SF82">
    <property type="entry name" value="PYRUVATE DEHYDROGENASE COMPLEX PROTEIN X COMPONENT, MITOCHONDRIAL"/>
    <property type="match status" value="1"/>
</dbReference>
<dbReference type="InterPro" id="IPR004167">
    <property type="entry name" value="PSBD"/>
</dbReference>
<evidence type="ECO:0000256" key="1">
    <source>
        <dbReference type="ARBA" id="ARBA00007317"/>
    </source>
</evidence>
<protein>
    <recommendedName>
        <fullName evidence="8">Pyruvate dehydrogenase protein x component</fullName>
    </recommendedName>
</protein>
<feature type="region of interest" description="Disordered" evidence="3">
    <location>
        <begin position="241"/>
        <end position="264"/>
    </location>
</feature>
<evidence type="ECO:0000256" key="2">
    <source>
        <dbReference type="ARBA" id="ARBA00022823"/>
    </source>
</evidence>
<dbReference type="InterPro" id="IPR011053">
    <property type="entry name" value="Single_hybrid_motif"/>
</dbReference>
<organism evidence="6 7">
    <name type="scientific">Piedraia hortae CBS 480.64</name>
    <dbReference type="NCBI Taxonomy" id="1314780"/>
    <lineage>
        <taxon>Eukaryota</taxon>
        <taxon>Fungi</taxon>
        <taxon>Dikarya</taxon>
        <taxon>Ascomycota</taxon>
        <taxon>Pezizomycotina</taxon>
        <taxon>Dothideomycetes</taxon>
        <taxon>Dothideomycetidae</taxon>
        <taxon>Capnodiales</taxon>
        <taxon>Piedraiaceae</taxon>
        <taxon>Piedraia</taxon>
    </lineage>
</organism>
<dbReference type="GO" id="GO:0006086">
    <property type="term" value="P:pyruvate decarboxylation to acetyl-CoA"/>
    <property type="evidence" value="ECO:0007669"/>
    <property type="project" value="InterPro"/>
</dbReference>
<feature type="compositionally biased region" description="Basic and acidic residues" evidence="3">
    <location>
        <begin position="134"/>
        <end position="157"/>
    </location>
</feature>
<dbReference type="FunFam" id="2.40.50.100:FF:000010">
    <property type="entry name" value="Acetyltransferase component of pyruvate dehydrogenase complex"/>
    <property type="match status" value="1"/>
</dbReference>
<proteinExistence type="inferred from homology"/>
<feature type="domain" description="Lipoyl-binding" evidence="4">
    <location>
        <begin position="36"/>
        <end position="112"/>
    </location>
</feature>
<dbReference type="GO" id="GO:0045254">
    <property type="term" value="C:pyruvate dehydrogenase complex"/>
    <property type="evidence" value="ECO:0007669"/>
    <property type="project" value="InterPro"/>
</dbReference>
<dbReference type="PROSITE" id="PS50968">
    <property type="entry name" value="BIOTINYL_LIPOYL"/>
    <property type="match status" value="1"/>
</dbReference>
<evidence type="ECO:0000313" key="7">
    <source>
        <dbReference type="Proteomes" id="UP000799421"/>
    </source>
</evidence>
<gene>
    <name evidence="6" type="ORF">K470DRAFT_125460</name>
</gene>
<evidence type="ECO:0008006" key="8">
    <source>
        <dbReference type="Google" id="ProtNLM"/>
    </source>
</evidence>
<dbReference type="OrthoDB" id="202158at2759"/>
<dbReference type="AlphaFoldDB" id="A0A6A7C7D3"/>
<comment type="similarity">
    <text evidence="1">Belongs to the 2-oxoacid dehydrogenase family.</text>
</comment>
<dbReference type="SUPFAM" id="SSF47005">
    <property type="entry name" value="Peripheral subunit-binding domain of 2-oxo acid dehydrogenase complex"/>
    <property type="match status" value="1"/>
</dbReference>
<dbReference type="InterPro" id="IPR036625">
    <property type="entry name" value="E3-bd_dom_sf"/>
</dbReference>
<evidence type="ECO:0000256" key="3">
    <source>
        <dbReference type="SAM" id="MobiDB-lite"/>
    </source>
</evidence>
<dbReference type="EMBL" id="MU005961">
    <property type="protein sequence ID" value="KAF2863421.1"/>
    <property type="molecule type" value="Genomic_DNA"/>
</dbReference>
<feature type="region of interest" description="Disordered" evidence="3">
    <location>
        <begin position="115"/>
        <end position="177"/>
    </location>
</feature>
<keyword evidence="7" id="KW-1185">Reference proteome</keyword>
<keyword evidence="2" id="KW-0450">Lipoyl</keyword>
<evidence type="ECO:0000313" key="6">
    <source>
        <dbReference type="EMBL" id="KAF2863421.1"/>
    </source>
</evidence>
<evidence type="ECO:0000259" key="5">
    <source>
        <dbReference type="PROSITE" id="PS51826"/>
    </source>
</evidence>
<name>A0A6A7C7D3_9PEZI</name>
<dbReference type="Pfam" id="PF00364">
    <property type="entry name" value="Biotin_lipoyl"/>
    <property type="match status" value="1"/>
</dbReference>
<dbReference type="Proteomes" id="UP000799421">
    <property type="component" value="Unassembled WGS sequence"/>
</dbReference>
<accession>A0A6A7C7D3</accession>
<dbReference type="PANTHER" id="PTHR23151">
    <property type="entry name" value="DIHYDROLIPOAMIDE ACETYL/SUCCINYL-TRANSFERASE-RELATED"/>
    <property type="match status" value="1"/>
</dbReference>